<gene>
    <name evidence="2" type="ORF">H072_3877</name>
</gene>
<reference evidence="2 3" key="1">
    <citation type="journal article" date="2013" name="PLoS Genet.">
        <title>Genomic mechanisms accounting for the adaptation to parasitism in nematode-trapping fungi.</title>
        <authorList>
            <person name="Meerupati T."/>
            <person name="Andersson K.M."/>
            <person name="Friman E."/>
            <person name="Kumar D."/>
            <person name="Tunlid A."/>
            <person name="Ahren D."/>
        </authorList>
    </citation>
    <scope>NUCLEOTIDE SEQUENCE [LARGE SCALE GENOMIC DNA]</scope>
    <source>
        <strain evidence="2 3">CBS 200.50</strain>
    </source>
</reference>
<feature type="region of interest" description="Disordered" evidence="1">
    <location>
        <begin position="1"/>
        <end position="40"/>
    </location>
</feature>
<name>S8BRK4_DACHA</name>
<proteinExistence type="predicted"/>
<comment type="caution">
    <text evidence="2">The sequence shown here is derived from an EMBL/GenBank/DDBJ whole genome shotgun (WGS) entry which is preliminary data.</text>
</comment>
<dbReference type="AlphaFoldDB" id="S8BRK4"/>
<evidence type="ECO:0000313" key="3">
    <source>
        <dbReference type="Proteomes" id="UP000015100"/>
    </source>
</evidence>
<evidence type="ECO:0000256" key="1">
    <source>
        <dbReference type="SAM" id="MobiDB-lite"/>
    </source>
</evidence>
<dbReference type="STRING" id="1284197.S8BRK4"/>
<evidence type="ECO:0000313" key="2">
    <source>
        <dbReference type="EMBL" id="EPS42118.1"/>
    </source>
</evidence>
<keyword evidence="3" id="KW-1185">Reference proteome</keyword>
<dbReference type="Proteomes" id="UP000015100">
    <property type="component" value="Unassembled WGS sequence"/>
</dbReference>
<protein>
    <submittedName>
        <fullName evidence="2">Uncharacterized protein</fullName>
    </submittedName>
</protein>
<reference evidence="3" key="2">
    <citation type="submission" date="2013-04" db="EMBL/GenBank/DDBJ databases">
        <title>Genomic mechanisms accounting for the adaptation to parasitism in nematode-trapping fungi.</title>
        <authorList>
            <person name="Ahren D.G."/>
        </authorList>
    </citation>
    <scope>NUCLEOTIDE SEQUENCE [LARGE SCALE GENOMIC DNA]</scope>
    <source>
        <strain evidence="3">CBS 200.50</strain>
    </source>
</reference>
<dbReference type="HOGENOM" id="CLU_826437_0_0_1"/>
<feature type="region of interest" description="Disordered" evidence="1">
    <location>
        <begin position="55"/>
        <end position="91"/>
    </location>
</feature>
<accession>S8BRK4</accession>
<organism evidence="2 3">
    <name type="scientific">Dactylellina haptotyla (strain CBS 200.50)</name>
    <name type="common">Nematode-trapping fungus</name>
    <name type="synonym">Monacrosporium haptotylum</name>
    <dbReference type="NCBI Taxonomy" id="1284197"/>
    <lineage>
        <taxon>Eukaryota</taxon>
        <taxon>Fungi</taxon>
        <taxon>Dikarya</taxon>
        <taxon>Ascomycota</taxon>
        <taxon>Pezizomycotina</taxon>
        <taxon>Orbiliomycetes</taxon>
        <taxon>Orbiliales</taxon>
        <taxon>Orbiliaceae</taxon>
        <taxon>Dactylellina</taxon>
    </lineage>
</organism>
<dbReference type="EMBL" id="AQGS01000129">
    <property type="protein sequence ID" value="EPS42118.1"/>
    <property type="molecule type" value="Genomic_DNA"/>
</dbReference>
<sequence length="336" mass="37657">MSDPDARMKLRSGRRIGQSQIQGDEDQHEADAGRDDPERQAVDTLSTFVDQVRSELQNEESIASDEFSRRSLIGGSEDDSQEDEHLGPISADTDAAKIWEEVMDAFTAYMTASGVNWCALQLDADKGEASVTILYRVGGDWEETTVISELRAQFFPEDIFPSIKFLVGEVRRAATHVATDASYEEVNCDQSDGGVYGLTCHHVVLPTKLAIQEDGSEEEEEEEEIDLGAVAPDFLLEVGKYHGAFNPGMEEVKIMSPPCSDHIKRWRNEQNDRERLERGLQDLEGRYTESEPSPPGLQKIKRQKQAIAAQNEIMAKVSDGFPKAIRNLRNFFWLQS</sequence>
<feature type="compositionally biased region" description="Basic and acidic residues" evidence="1">
    <location>
        <begin position="29"/>
        <end position="40"/>
    </location>
</feature>